<accession>A0A426XHJ3</accession>
<dbReference type="EMBL" id="AMZH03020714">
    <property type="protein sequence ID" value="RRT38900.1"/>
    <property type="molecule type" value="Genomic_DNA"/>
</dbReference>
<dbReference type="AlphaFoldDB" id="A0A426XHJ3"/>
<organism evidence="2 3">
    <name type="scientific">Ensete ventricosum</name>
    <name type="common">Abyssinian banana</name>
    <name type="synonym">Musa ensete</name>
    <dbReference type="NCBI Taxonomy" id="4639"/>
    <lineage>
        <taxon>Eukaryota</taxon>
        <taxon>Viridiplantae</taxon>
        <taxon>Streptophyta</taxon>
        <taxon>Embryophyta</taxon>
        <taxon>Tracheophyta</taxon>
        <taxon>Spermatophyta</taxon>
        <taxon>Magnoliopsida</taxon>
        <taxon>Liliopsida</taxon>
        <taxon>Zingiberales</taxon>
        <taxon>Musaceae</taxon>
        <taxon>Ensete</taxon>
    </lineage>
</organism>
<feature type="region of interest" description="Disordered" evidence="1">
    <location>
        <begin position="22"/>
        <end position="44"/>
    </location>
</feature>
<evidence type="ECO:0000313" key="2">
    <source>
        <dbReference type="EMBL" id="RRT38900.1"/>
    </source>
</evidence>
<evidence type="ECO:0000313" key="3">
    <source>
        <dbReference type="Proteomes" id="UP000287651"/>
    </source>
</evidence>
<dbReference type="Proteomes" id="UP000287651">
    <property type="component" value="Unassembled WGS sequence"/>
</dbReference>
<comment type="caution">
    <text evidence="2">The sequence shown here is derived from an EMBL/GenBank/DDBJ whole genome shotgun (WGS) entry which is preliminary data.</text>
</comment>
<evidence type="ECO:0000256" key="1">
    <source>
        <dbReference type="SAM" id="MobiDB-lite"/>
    </source>
</evidence>
<sequence>MVWLNKLFKGSNLTISAGQYHGRHADDGFWNEPSSSTEYGDEDTDQALALSLSEEGQEKGKTIG</sequence>
<gene>
    <name evidence="2" type="ORF">B296_00043364</name>
</gene>
<name>A0A426XHJ3_ENSVE</name>
<proteinExistence type="predicted"/>
<reference evidence="2 3" key="1">
    <citation type="journal article" date="2014" name="Agronomy (Basel)">
        <title>A Draft Genome Sequence for Ensete ventricosum, the Drought-Tolerant Tree Against Hunger.</title>
        <authorList>
            <person name="Harrison J."/>
            <person name="Moore K.A."/>
            <person name="Paszkiewicz K."/>
            <person name="Jones T."/>
            <person name="Grant M."/>
            <person name="Ambacheew D."/>
            <person name="Muzemil S."/>
            <person name="Studholme D.J."/>
        </authorList>
    </citation>
    <scope>NUCLEOTIDE SEQUENCE [LARGE SCALE GENOMIC DNA]</scope>
</reference>
<protein>
    <submittedName>
        <fullName evidence="2">Uncharacterized protein</fullName>
    </submittedName>
</protein>